<reference evidence="2 3" key="1">
    <citation type="submission" date="2020-08" db="EMBL/GenBank/DDBJ databases">
        <title>Sequencing the genomes of 1000 actinobacteria strains.</title>
        <authorList>
            <person name="Klenk H.-P."/>
        </authorList>
    </citation>
    <scope>NUCLEOTIDE SEQUENCE [LARGE SCALE GENOMIC DNA]</scope>
    <source>
        <strain evidence="2 3">DSM 45823</strain>
    </source>
</reference>
<evidence type="ECO:0000313" key="2">
    <source>
        <dbReference type="EMBL" id="MBA9006025.1"/>
    </source>
</evidence>
<keyword evidence="3" id="KW-1185">Reference proteome</keyword>
<evidence type="ECO:0000313" key="3">
    <source>
        <dbReference type="Proteomes" id="UP000539313"/>
    </source>
</evidence>
<dbReference type="InterPro" id="IPR029787">
    <property type="entry name" value="Nucleotide_cyclase"/>
</dbReference>
<dbReference type="AlphaFoldDB" id="A0A7W3N1V4"/>
<gene>
    <name evidence="2" type="ORF">HNR21_004907</name>
</gene>
<feature type="region of interest" description="Disordered" evidence="1">
    <location>
        <begin position="209"/>
        <end position="246"/>
    </location>
</feature>
<dbReference type="RefSeq" id="WP_182707068.1">
    <property type="nucleotide sequence ID" value="NZ_JACJII010000001.1"/>
</dbReference>
<evidence type="ECO:0000256" key="1">
    <source>
        <dbReference type="SAM" id="MobiDB-lite"/>
    </source>
</evidence>
<evidence type="ECO:0008006" key="4">
    <source>
        <dbReference type="Google" id="ProtNLM"/>
    </source>
</evidence>
<organism evidence="2 3">
    <name type="scientific">Thermomonospora cellulosilytica</name>
    <dbReference type="NCBI Taxonomy" id="1411118"/>
    <lineage>
        <taxon>Bacteria</taxon>
        <taxon>Bacillati</taxon>
        <taxon>Actinomycetota</taxon>
        <taxon>Actinomycetes</taxon>
        <taxon>Streptosporangiales</taxon>
        <taxon>Thermomonosporaceae</taxon>
        <taxon>Thermomonospora</taxon>
    </lineage>
</organism>
<dbReference type="Proteomes" id="UP000539313">
    <property type="component" value="Unassembled WGS sequence"/>
</dbReference>
<comment type="caution">
    <text evidence="2">The sequence shown here is derived from an EMBL/GenBank/DDBJ whole genome shotgun (WGS) entry which is preliminary data.</text>
</comment>
<feature type="region of interest" description="Disordered" evidence="1">
    <location>
        <begin position="1"/>
        <end position="23"/>
    </location>
</feature>
<feature type="compositionally biased region" description="Low complexity" evidence="1">
    <location>
        <begin position="214"/>
        <end position="228"/>
    </location>
</feature>
<sequence>MNIFGDAAHGLPDRPGERAAGGPRRSQHCVLLAVDVAAFTDPARTDRVQLAIREALYDVVPGAFDDCPLGWDGCLHEDRGDGMLVVIPARMPTITVVDPLLDRLAERLRRHNRSASGPHAVRLRAAAHIGEVHHDAHGLAGTAVNHLFRLLDAPALKRALDDSGGELAFIASDYFYDSVVRHAEGTVDPAAFWPVTVEVKQTRARGWVHLPHSPAGTPALREAAAPARTAPPAPPAPAPGPGRPGGGIAFFGNVTVHGDVVAGDKIVRGDG</sequence>
<dbReference type="Gene3D" id="3.30.70.1230">
    <property type="entry name" value="Nucleotide cyclase"/>
    <property type="match status" value="1"/>
</dbReference>
<proteinExistence type="predicted"/>
<feature type="compositionally biased region" description="Pro residues" evidence="1">
    <location>
        <begin position="229"/>
        <end position="242"/>
    </location>
</feature>
<accession>A0A7W3N1V4</accession>
<name>A0A7W3N1V4_9ACTN</name>
<protein>
    <recommendedName>
        <fullName evidence="4">Guanylate cyclase domain-containing protein</fullName>
    </recommendedName>
</protein>
<dbReference type="EMBL" id="JACJII010000001">
    <property type="protein sequence ID" value="MBA9006025.1"/>
    <property type="molecule type" value="Genomic_DNA"/>
</dbReference>
<dbReference type="SUPFAM" id="SSF55073">
    <property type="entry name" value="Nucleotide cyclase"/>
    <property type="match status" value="1"/>
</dbReference>